<dbReference type="InterPro" id="IPR015712">
    <property type="entry name" value="DNA-dir_RNA_pol_su2"/>
</dbReference>
<evidence type="ECO:0000256" key="4">
    <source>
        <dbReference type="ARBA" id="ARBA00022679"/>
    </source>
</evidence>
<keyword evidence="3 9" id="KW-0240">DNA-directed RNA polymerase</keyword>
<keyword evidence="5" id="KW-0548">Nucleotidyltransferase</keyword>
<name>A0A087TQ42_STEMI</name>
<reference evidence="9 10" key="1">
    <citation type="submission" date="2013-11" db="EMBL/GenBank/DDBJ databases">
        <title>Genome sequencing of Stegodyphus mimosarum.</title>
        <authorList>
            <person name="Bechsgaard J."/>
        </authorList>
    </citation>
    <scope>NUCLEOTIDE SEQUENCE [LARGE SCALE GENOMIC DNA]</scope>
</reference>
<dbReference type="GO" id="GO:0003677">
    <property type="term" value="F:DNA binding"/>
    <property type="evidence" value="ECO:0007669"/>
    <property type="project" value="InterPro"/>
</dbReference>
<organism evidence="9 10">
    <name type="scientific">Stegodyphus mimosarum</name>
    <name type="common">African social velvet spider</name>
    <dbReference type="NCBI Taxonomy" id="407821"/>
    <lineage>
        <taxon>Eukaryota</taxon>
        <taxon>Metazoa</taxon>
        <taxon>Ecdysozoa</taxon>
        <taxon>Arthropoda</taxon>
        <taxon>Chelicerata</taxon>
        <taxon>Arachnida</taxon>
        <taxon>Araneae</taxon>
        <taxon>Araneomorphae</taxon>
        <taxon>Entelegynae</taxon>
        <taxon>Eresoidea</taxon>
        <taxon>Eresidae</taxon>
        <taxon>Stegodyphus</taxon>
    </lineage>
</organism>
<dbReference type="EC" id="2.7.7.6" evidence="2"/>
<evidence type="ECO:0000256" key="2">
    <source>
        <dbReference type="ARBA" id="ARBA00012418"/>
    </source>
</evidence>
<evidence type="ECO:0000313" key="10">
    <source>
        <dbReference type="Proteomes" id="UP000054359"/>
    </source>
</evidence>
<evidence type="ECO:0000256" key="5">
    <source>
        <dbReference type="ARBA" id="ARBA00022695"/>
    </source>
</evidence>
<evidence type="ECO:0000313" key="9">
    <source>
        <dbReference type="EMBL" id="KFM67231.1"/>
    </source>
</evidence>
<dbReference type="InterPro" id="IPR037034">
    <property type="entry name" value="RNA_pol_Rpb2_2_sf"/>
</dbReference>
<dbReference type="GO" id="GO:0032549">
    <property type="term" value="F:ribonucleoside binding"/>
    <property type="evidence" value="ECO:0007669"/>
    <property type="project" value="InterPro"/>
</dbReference>
<dbReference type="OrthoDB" id="6426733at2759"/>
<dbReference type="InterPro" id="IPR007644">
    <property type="entry name" value="RNA_pol_bsu_protrusion"/>
</dbReference>
<dbReference type="GO" id="GO:0006351">
    <property type="term" value="P:DNA-templated transcription"/>
    <property type="evidence" value="ECO:0007669"/>
    <property type="project" value="InterPro"/>
</dbReference>
<evidence type="ECO:0000256" key="1">
    <source>
        <dbReference type="ARBA" id="ARBA00006835"/>
    </source>
</evidence>
<dbReference type="STRING" id="407821.A0A087TQ42"/>
<keyword evidence="10" id="KW-1185">Reference proteome</keyword>
<dbReference type="Gene3D" id="3.90.1110.10">
    <property type="entry name" value="RNA polymerase Rpb2, domain 2"/>
    <property type="match status" value="1"/>
</dbReference>
<dbReference type="Proteomes" id="UP000054359">
    <property type="component" value="Unassembled WGS sequence"/>
</dbReference>
<protein>
    <recommendedName>
        <fullName evidence="2">DNA-directed RNA polymerase</fullName>
        <ecNumber evidence="2">2.7.7.6</ecNumber>
    </recommendedName>
</protein>
<keyword evidence="4" id="KW-0808">Transferase</keyword>
<evidence type="ECO:0000256" key="6">
    <source>
        <dbReference type="ARBA" id="ARBA00023163"/>
    </source>
</evidence>
<feature type="domain" description="RNA polymerase beta subunit protrusion" evidence="8">
    <location>
        <begin position="52"/>
        <end position="193"/>
    </location>
</feature>
<evidence type="ECO:0000259" key="7">
    <source>
        <dbReference type="Pfam" id="PF04561"/>
    </source>
</evidence>
<keyword evidence="6" id="KW-0804">Transcription</keyword>
<dbReference type="PANTHER" id="PTHR20856">
    <property type="entry name" value="DNA-DIRECTED RNA POLYMERASE I SUBUNIT 2"/>
    <property type="match status" value="1"/>
</dbReference>
<dbReference type="EMBL" id="KK116259">
    <property type="protein sequence ID" value="KFM67231.1"/>
    <property type="molecule type" value="Genomic_DNA"/>
</dbReference>
<proteinExistence type="inferred from homology"/>
<feature type="non-terminal residue" evidence="9">
    <location>
        <position position="351"/>
    </location>
</feature>
<dbReference type="GO" id="GO:0003899">
    <property type="term" value="F:DNA-directed RNA polymerase activity"/>
    <property type="evidence" value="ECO:0007669"/>
    <property type="project" value="UniProtKB-EC"/>
</dbReference>
<dbReference type="InterPro" id="IPR007642">
    <property type="entry name" value="RNA_pol_Rpb2_2"/>
</dbReference>
<dbReference type="GO" id="GO:0000428">
    <property type="term" value="C:DNA-directed RNA polymerase complex"/>
    <property type="evidence" value="ECO:0007669"/>
    <property type="project" value="UniProtKB-KW"/>
</dbReference>
<dbReference type="Gene3D" id="3.90.1100.10">
    <property type="match status" value="1"/>
</dbReference>
<dbReference type="SUPFAM" id="SSF64484">
    <property type="entry name" value="beta and beta-prime subunits of DNA dependent RNA-polymerase"/>
    <property type="match status" value="1"/>
</dbReference>
<dbReference type="Pfam" id="PF04563">
    <property type="entry name" value="RNA_pol_Rpb2_1"/>
    <property type="match status" value="1"/>
</dbReference>
<dbReference type="Pfam" id="PF04561">
    <property type="entry name" value="RNA_pol_Rpb2_2"/>
    <property type="match status" value="1"/>
</dbReference>
<accession>A0A087TQ42</accession>
<feature type="domain" description="RNA polymerase Rpb2" evidence="7">
    <location>
        <begin position="222"/>
        <end position="330"/>
    </location>
</feature>
<evidence type="ECO:0000259" key="8">
    <source>
        <dbReference type="Pfam" id="PF04563"/>
    </source>
</evidence>
<sequence length="351" mass="41091">MSGFDFDYRLLSRKCCKYWCVSAFLNGMEVVTEDFRKRNNDVRKPCHLREVAKFHIDAFNYMVREGIFNGCVDISPVFTKTDPPIKISISCASMASLQYPMNLRKHRKIVYPSEVRMRGSTYFAELHLQLLFERGSEKEFTERVFYVPLMLKSNLCYLNGMSDQQLVNYKEDINDPGGYFIVKGQERIIRLFLTPRQNFPFALRKNTFKALKSNYTECGVYIRSVKGFHSQSDVYLHYLNNDSIEIRLFLKRYPYCIPLMLLLKALIDKSDYFIVQEIIKFRPDDIQMRRSLIHMLRLVNSSDGPVVRSHQQAKNFIGTMFCPVLGLPPDTTTCEAADFLFRKCLLIHLET</sequence>
<dbReference type="AlphaFoldDB" id="A0A087TQ42"/>
<evidence type="ECO:0000256" key="3">
    <source>
        <dbReference type="ARBA" id="ARBA00022478"/>
    </source>
</evidence>
<gene>
    <name evidence="9" type="ORF">X975_06724</name>
</gene>
<comment type="similarity">
    <text evidence="1">Belongs to the RNA polymerase beta chain family.</text>
</comment>